<sequence length="31" mass="3488">MPPFFGTFIIHKTKVGNTVRFKASPVLKKVV</sequence>
<name>D5QDY4_NOVHA</name>
<evidence type="ECO:0000313" key="2">
    <source>
        <dbReference type="Proteomes" id="UP000006468"/>
    </source>
</evidence>
<evidence type="ECO:0000313" key="1">
    <source>
        <dbReference type="EMBL" id="EFG84775.1"/>
    </source>
</evidence>
<dbReference type="EMBL" id="ADTV01000023">
    <property type="protein sequence ID" value="EFG84775.1"/>
    <property type="molecule type" value="Genomic_DNA"/>
</dbReference>
<organism evidence="1 2">
    <name type="scientific">Novacetimonas hansenii ATCC 23769</name>
    <dbReference type="NCBI Taxonomy" id="714995"/>
    <lineage>
        <taxon>Bacteria</taxon>
        <taxon>Pseudomonadati</taxon>
        <taxon>Pseudomonadota</taxon>
        <taxon>Alphaproteobacteria</taxon>
        <taxon>Acetobacterales</taxon>
        <taxon>Acetobacteraceae</taxon>
        <taxon>Novacetimonas</taxon>
    </lineage>
</organism>
<protein>
    <submittedName>
        <fullName evidence="1">Uncharacterized protein</fullName>
    </submittedName>
</protein>
<accession>D5QDY4</accession>
<reference evidence="1 2" key="1">
    <citation type="journal article" date="2010" name="J. Bacteriol.">
        <title>Genome sequence of a cellulose-producing bacterium, Gluconacetobacter hansenii ATCC 23769.</title>
        <authorList>
            <person name="Iyer P.R."/>
            <person name="Geib S.M."/>
            <person name="Catchmark J."/>
            <person name="Kao T.H."/>
            <person name="Tien M."/>
        </authorList>
    </citation>
    <scope>NUCLEOTIDE SEQUENCE [LARGE SCALE GENOMIC DNA]</scope>
    <source>
        <strain evidence="1 2">ATCC 23769</strain>
    </source>
</reference>
<proteinExistence type="predicted"/>
<dbReference type="Proteomes" id="UP000006468">
    <property type="component" value="Chromosome"/>
</dbReference>
<comment type="caution">
    <text evidence="1">The sequence shown here is derived from an EMBL/GenBank/DDBJ whole genome shotgun (WGS) entry which is preliminary data.</text>
</comment>
<dbReference type="AlphaFoldDB" id="D5QDY4"/>
<gene>
    <name evidence="1" type="ORF">GXY_06735</name>
</gene>
<dbReference type="HOGENOM" id="CLU_3397036_0_0_5"/>